<gene>
    <name evidence="2" type="ORF">SHERM_21700</name>
</gene>
<dbReference type="GO" id="GO:0006623">
    <property type="term" value="P:protein targeting to vacuole"/>
    <property type="evidence" value="ECO:0007669"/>
    <property type="project" value="TreeGrafter"/>
</dbReference>
<reference evidence="2" key="1">
    <citation type="submission" date="2019-12" db="EMBL/GenBank/DDBJ databases">
        <authorList>
            <person name="Scholes J."/>
        </authorList>
    </citation>
    <scope>NUCLEOTIDE SEQUENCE</scope>
</reference>
<feature type="compositionally biased region" description="Low complexity" evidence="1">
    <location>
        <begin position="10"/>
        <end position="21"/>
    </location>
</feature>
<dbReference type="OrthoDB" id="428159at2759"/>
<evidence type="ECO:0000313" key="3">
    <source>
        <dbReference type="Proteomes" id="UP001153555"/>
    </source>
</evidence>
<sequence>MQRFGLPDFSRGSIGSSAAGGESPGLGGVVIEEDIQHELEEMEKETDIDDILSYRSVVERELEDFLVNSSTRYGTNCGNIDKSEGDDRPTSKPRSWLNWLPYGMLGAGGTDDSDRFSGVISDDVIKDIYEATKFNPTTVLVGDSAMMDEVYFSSLKINISEIRTMFWSMELGCPIVDLMLTRIYIEGRVWEKSATIIASVNSAQMFDPVNNQVVMFTKKVKSLVEVLVKEDPSLNIKVDLYPSSSDLSSSVKVVLGSSELCCNPEFVKNVADFLYVIPHFSFQRNRILLSLNDINDLNSRLLSKIDFYLSSRTKMILDVNLFNTVINMPWKDVKAHNMVIEVAAISITSKLEGGFQLQDLYDHFDFQINDAQIRLMMPSSATTPFVEKFNASLSLVSCILRDEPILKELEVHVHVPSLTVHTSVSIYEEILGLISQLITHLPPSSSTASVELKSNGLKTPLYKWFSILANLDIIFLTVDLEESMADDFTLNFCGQKLGVRFDSSDVPKCGVSLQTCQITCTSTKDDQRNQVLCSTRSMLGSETKHQHNNGVELDGRNGKLEVYSLRN</sequence>
<organism evidence="2 3">
    <name type="scientific">Striga hermonthica</name>
    <name type="common">Purple witchweed</name>
    <name type="synonym">Buchnera hermonthica</name>
    <dbReference type="NCBI Taxonomy" id="68872"/>
    <lineage>
        <taxon>Eukaryota</taxon>
        <taxon>Viridiplantae</taxon>
        <taxon>Streptophyta</taxon>
        <taxon>Embryophyta</taxon>
        <taxon>Tracheophyta</taxon>
        <taxon>Spermatophyta</taxon>
        <taxon>Magnoliopsida</taxon>
        <taxon>eudicotyledons</taxon>
        <taxon>Gunneridae</taxon>
        <taxon>Pentapetalae</taxon>
        <taxon>asterids</taxon>
        <taxon>lamiids</taxon>
        <taxon>Lamiales</taxon>
        <taxon>Orobanchaceae</taxon>
        <taxon>Buchnereae</taxon>
        <taxon>Striga</taxon>
    </lineage>
</organism>
<dbReference type="AlphaFoldDB" id="A0A9N7NAW6"/>
<dbReference type="Proteomes" id="UP001153555">
    <property type="component" value="Unassembled WGS sequence"/>
</dbReference>
<dbReference type="PANTHER" id="PTHR16166:SF143">
    <property type="entry name" value="PROTEIN SORTING-ASSOCIATED PROTEIN, PUTATIVE (DUF1162)-RELATED"/>
    <property type="match status" value="1"/>
</dbReference>
<evidence type="ECO:0000256" key="1">
    <source>
        <dbReference type="SAM" id="MobiDB-lite"/>
    </source>
</evidence>
<proteinExistence type="predicted"/>
<dbReference type="InterPro" id="IPR026847">
    <property type="entry name" value="VPS13"/>
</dbReference>
<accession>A0A9N7NAW6</accession>
<protein>
    <submittedName>
        <fullName evidence="2">Uncharacterized protein</fullName>
    </submittedName>
</protein>
<keyword evidence="3" id="KW-1185">Reference proteome</keyword>
<name>A0A9N7NAW6_STRHE</name>
<feature type="region of interest" description="Disordered" evidence="1">
    <location>
        <begin position="1"/>
        <end position="27"/>
    </location>
</feature>
<dbReference type="GO" id="GO:0045053">
    <property type="term" value="P:protein retention in Golgi apparatus"/>
    <property type="evidence" value="ECO:0007669"/>
    <property type="project" value="TreeGrafter"/>
</dbReference>
<dbReference type="PANTHER" id="PTHR16166">
    <property type="entry name" value="VACUOLAR PROTEIN SORTING-ASSOCIATED PROTEIN VPS13"/>
    <property type="match status" value="1"/>
</dbReference>
<evidence type="ECO:0000313" key="2">
    <source>
        <dbReference type="EMBL" id="CAA0824800.1"/>
    </source>
</evidence>
<dbReference type="EMBL" id="CACSLK010024787">
    <property type="protein sequence ID" value="CAA0824800.1"/>
    <property type="molecule type" value="Genomic_DNA"/>
</dbReference>
<comment type="caution">
    <text evidence="2">The sequence shown here is derived from an EMBL/GenBank/DDBJ whole genome shotgun (WGS) entry which is preliminary data.</text>
</comment>